<organism evidence="1 2">
    <name type="scientific">Pseudomonas syringae pv. primulae</name>
    <dbReference type="NCBI Taxonomy" id="251707"/>
    <lineage>
        <taxon>Bacteria</taxon>
        <taxon>Pseudomonadati</taxon>
        <taxon>Pseudomonadota</taxon>
        <taxon>Gammaproteobacteria</taxon>
        <taxon>Pseudomonadales</taxon>
        <taxon>Pseudomonadaceae</taxon>
        <taxon>Pseudomonas</taxon>
    </lineage>
</organism>
<protein>
    <submittedName>
        <fullName evidence="1">Replication protein A</fullName>
    </submittedName>
</protein>
<name>A0A0P9YF73_9PSED</name>
<proteinExistence type="predicted"/>
<dbReference type="PATRIC" id="fig|251707.3.peg.5126"/>
<accession>A0A0P9YF73</accession>
<sequence>MCWRPSTVPPLPHDKAMSESSFWRRSASQCLKQSRQGGPGIAQFAFPDNDHMPVGALQCLDRLLVPSNIAIELRLPKLPTCLRKHCVSTSCMSMPETTMYKYTYFQSRQYNIWLSRKVCSMESETVPVGVQEPTYQHFGLRVLSPYGRHHSRPAGGINNVHLELFLYSVVS</sequence>
<dbReference type="AlphaFoldDB" id="A0A0P9YF73"/>
<comment type="caution">
    <text evidence="1">The sequence shown here is derived from an EMBL/GenBank/DDBJ whole genome shotgun (WGS) entry which is preliminary data.</text>
</comment>
<reference evidence="1 2" key="1">
    <citation type="submission" date="2015-09" db="EMBL/GenBank/DDBJ databases">
        <title>Genome announcement of multiple Pseudomonas syringae strains.</title>
        <authorList>
            <person name="Thakur S."/>
            <person name="Wang P.W."/>
            <person name="Gong Y."/>
            <person name="Weir B.S."/>
            <person name="Guttman D.S."/>
        </authorList>
    </citation>
    <scope>NUCLEOTIDE SEQUENCE [LARGE SCALE GENOMIC DNA]</scope>
    <source>
        <strain evidence="1 2">ICMP3956</strain>
    </source>
</reference>
<evidence type="ECO:0000313" key="1">
    <source>
        <dbReference type="EMBL" id="KPY32580.1"/>
    </source>
</evidence>
<evidence type="ECO:0000313" key="2">
    <source>
        <dbReference type="Proteomes" id="UP000050562"/>
    </source>
</evidence>
<dbReference type="Proteomes" id="UP000050562">
    <property type="component" value="Unassembled WGS sequence"/>
</dbReference>
<gene>
    <name evidence="1" type="ORF">ALO52_200043</name>
</gene>
<dbReference type="EMBL" id="LJRC01000230">
    <property type="protein sequence ID" value="KPY32580.1"/>
    <property type="molecule type" value="Genomic_DNA"/>
</dbReference>